<proteinExistence type="predicted"/>
<dbReference type="Proteomes" id="UP001162156">
    <property type="component" value="Unassembled WGS sequence"/>
</dbReference>
<organism evidence="2 3">
    <name type="scientific">Rhamnusium bicolor</name>
    <dbReference type="NCBI Taxonomy" id="1586634"/>
    <lineage>
        <taxon>Eukaryota</taxon>
        <taxon>Metazoa</taxon>
        <taxon>Ecdysozoa</taxon>
        <taxon>Arthropoda</taxon>
        <taxon>Hexapoda</taxon>
        <taxon>Insecta</taxon>
        <taxon>Pterygota</taxon>
        <taxon>Neoptera</taxon>
        <taxon>Endopterygota</taxon>
        <taxon>Coleoptera</taxon>
        <taxon>Polyphaga</taxon>
        <taxon>Cucujiformia</taxon>
        <taxon>Chrysomeloidea</taxon>
        <taxon>Cerambycidae</taxon>
        <taxon>Lepturinae</taxon>
        <taxon>Rhagiini</taxon>
        <taxon>Rhamnusium</taxon>
    </lineage>
</organism>
<keyword evidence="1" id="KW-1133">Transmembrane helix</keyword>
<protein>
    <submittedName>
        <fullName evidence="2">Uncharacterized protein</fullName>
    </submittedName>
</protein>
<dbReference type="PANTHER" id="PTHR11785">
    <property type="entry name" value="AMINO ACID TRANSPORTER"/>
    <property type="match status" value="1"/>
</dbReference>
<evidence type="ECO:0000313" key="3">
    <source>
        <dbReference type="Proteomes" id="UP001162156"/>
    </source>
</evidence>
<dbReference type="InterPro" id="IPR050598">
    <property type="entry name" value="AminoAcid_Transporter"/>
</dbReference>
<dbReference type="PANTHER" id="PTHR11785:SF514">
    <property type="entry name" value="B(0,+)-TYPE AMINO ACID TRANSPORTER 1-LIKE PROTEIN"/>
    <property type="match status" value="1"/>
</dbReference>
<evidence type="ECO:0000256" key="1">
    <source>
        <dbReference type="SAM" id="Phobius"/>
    </source>
</evidence>
<dbReference type="GO" id="GO:0015179">
    <property type="term" value="F:L-amino acid transmembrane transporter activity"/>
    <property type="evidence" value="ECO:0007669"/>
    <property type="project" value="TreeGrafter"/>
</dbReference>
<dbReference type="Gene3D" id="1.20.1740.10">
    <property type="entry name" value="Amino acid/polyamine transporter I"/>
    <property type="match status" value="1"/>
</dbReference>
<evidence type="ECO:0000313" key="2">
    <source>
        <dbReference type="EMBL" id="KAJ8931211.1"/>
    </source>
</evidence>
<accession>A0AAV8X034</accession>
<feature type="transmembrane region" description="Helical" evidence="1">
    <location>
        <begin position="54"/>
        <end position="73"/>
    </location>
</feature>
<dbReference type="AlphaFoldDB" id="A0AAV8X034"/>
<reference evidence="2" key="1">
    <citation type="journal article" date="2023" name="Insect Mol. Biol.">
        <title>Genome sequencing provides insights into the evolution of gene families encoding plant cell wall-degrading enzymes in longhorned beetles.</title>
        <authorList>
            <person name="Shin N.R."/>
            <person name="Okamura Y."/>
            <person name="Kirsch R."/>
            <person name="Pauchet Y."/>
        </authorList>
    </citation>
    <scope>NUCLEOTIDE SEQUENCE</scope>
    <source>
        <strain evidence="2">RBIC_L_NR</strain>
    </source>
</reference>
<dbReference type="EMBL" id="JANEYF010004433">
    <property type="protein sequence ID" value="KAJ8931211.1"/>
    <property type="molecule type" value="Genomic_DNA"/>
</dbReference>
<comment type="caution">
    <text evidence="2">The sequence shown here is derived from an EMBL/GenBank/DDBJ whole genome shotgun (WGS) entry which is preliminary data.</text>
</comment>
<gene>
    <name evidence="2" type="ORF">NQ314_015908</name>
</gene>
<keyword evidence="1" id="KW-0472">Membrane</keyword>
<sequence>MFYGLAMVSLLILRKTMKEVPRPYKVPVVIPIFILLISIYLSATPIIMDPSPKYLIALGFVLIGILIYYWFIYKNMRPKTFMSEYYLPPSC</sequence>
<name>A0AAV8X034_9CUCU</name>
<feature type="transmembrane region" description="Helical" evidence="1">
    <location>
        <begin position="24"/>
        <end position="48"/>
    </location>
</feature>
<keyword evidence="1" id="KW-0812">Transmembrane</keyword>
<keyword evidence="3" id="KW-1185">Reference proteome</keyword>